<evidence type="ECO:0000313" key="3">
    <source>
        <dbReference type="Proteomes" id="UP001642484"/>
    </source>
</evidence>
<evidence type="ECO:0000313" key="2">
    <source>
        <dbReference type="EMBL" id="CAK8997111.1"/>
    </source>
</evidence>
<dbReference type="Proteomes" id="UP001642484">
    <property type="component" value="Unassembled WGS sequence"/>
</dbReference>
<feature type="region of interest" description="Disordered" evidence="1">
    <location>
        <begin position="1"/>
        <end position="52"/>
    </location>
</feature>
<reference evidence="2 3" key="1">
    <citation type="submission" date="2024-02" db="EMBL/GenBank/DDBJ databases">
        <authorList>
            <person name="Chen Y."/>
            <person name="Shah S."/>
            <person name="Dougan E. K."/>
            <person name="Thang M."/>
            <person name="Chan C."/>
        </authorList>
    </citation>
    <scope>NUCLEOTIDE SEQUENCE [LARGE SCALE GENOMIC DNA]</scope>
</reference>
<comment type="caution">
    <text evidence="2">The sequence shown here is derived from an EMBL/GenBank/DDBJ whole genome shotgun (WGS) entry which is preliminary data.</text>
</comment>
<dbReference type="EMBL" id="CAXAMN010001977">
    <property type="protein sequence ID" value="CAK8997111.1"/>
    <property type="molecule type" value="Genomic_DNA"/>
</dbReference>
<evidence type="ECO:0000256" key="1">
    <source>
        <dbReference type="SAM" id="MobiDB-lite"/>
    </source>
</evidence>
<organism evidence="2 3">
    <name type="scientific">Durusdinium trenchii</name>
    <dbReference type="NCBI Taxonomy" id="1381693"/>
    <lineage>
        <taxon>Eukaryota</taxon>
        <taxon>Sar</taxon>
        <taxon>Alveolata</taxon>
        <taxon>Dinophyceae</taxon>
        <taxon>Suessiales</taxon>
        <taxon>Symbiodiniaceae</taxon>
        <taxon>Durusdinium</taxon>
    </lineage>
</organism>
<evidence type="ECO:0008006" key="4">
    <source>
        <dbReference type="Google" id="ProtNLM"/>
    </source>
</evidence>
<protein>
    <recommendedName>
        <fullName evidence="4">RING-type E3 ubiquitin transferase</fullName>
    </recommendedName>
</protein>
<feature type="region of interest" description="Disordered" evidence="1">
    <location>
        <begin position="205"/>
        <end position="240"/>
    </location>
</feature>
<keyword evidence="3" id="KW-1185">Reference proteome</keyword>
<gene>
    <name evidence="2" type="ORF">CCMP2556_LOCUS4722</name>
</gene>
<feature type="non-terminal residue" evidence="2">
    <location>
        <position position="372"/>
    </location>
</feature>
<sequence length="372" mass="42072">EEMAQPPQEKRARMEDAPRSQQRRRQARRPSPMRSETTRSTSSTRDEDPMPVTKLCRLMGQLLIRHEDSLNSVSMQDSFVMFFQRGNSGAVPLLLRAANQWRDLPPDQTQMPLRSYLLQAILNELVSRFQNFYHQLEDPGTKAAAVKSLTVLEDLSFPYLMWHAQQQKLVVSQTASISWTTMESHLGLLQQERLPVQRDEAIDGVVPLASDGGSDETTRPAEEQNRSGHPGHPPPSQGEAMKHQWINQLLVMQCANTANWRYANAGLVTMFWSLLHSSSFDEYTFRTAWDAVQGLLQSVTADEPVVLASHPCLAELFEGTPHGEQRDIGEFISEALLWCKSSRLSQAWERRFEASGSLCCYESGSDFQPIAL</sequence>
<accession>A0ABP0I3G3</accession>
<name>A0ABP0I3G3_9DINO</name>
<feature type="compositionally biased region" description="Basic and acidic residues" evidence="1">
    <location>
        <begin position="8"/>
        <end position="18"/>
    </location>
</feature>
<proteinExistence type="predicted"/>
<feature type="compositionally biased region" description="Basic and acidic residues" evidence="1">
    <location>
        <begin position="216"/>
        <end position="226"/>
    </location>
</feature>
<feature type="non-terminal residue" evidence="2">
    <location>
        <position position="1"/>
    </location>
</feature>
<feature type="compositionally biased region" description="Low complexity" evidence="1">
    <location>
        <begin position="29"/>
        <end position="43"/>
    </location>
</feature>